<comment type="caution">
    <text evidence="1">The sequence shown here is derived from an EMBL/GenBank/DDBJ whole genome shotgun (WGS) entry which is preliminary data.</text>
</comment>
<dbReference type="OrthoDB" id="5987174at2759"/>
<dbReference type="InterPro" id="IPR021109">
    <property type="entry name" value="Peptidase_aspartic_dom_sf"/>
</dbReference>
<dbReference type="SUPFAM" id="SSF50630">
    <property type="entry name" value="Acid proteases"/>
    <property type="match status" value="1"/>
</dbReference>
<dbReference type="Proteomes" id="UP000275408">
    <property type="component" value="Unassembled WGS sequence"/>
</dbReference>
<sequence>MQGVCSTNQRAFHENETTPAQRGYVYRDATDHRAVNCNKFVTVGDRRKQLGLKQMCFNYTESRHRASEYKCHYRCQICSRRHHTSICDKPTLQDQLMTKTSVERKVVVYPMVKVDLNGVKCRALLDTGAGSSYASSTLLDCLHLQPIRQQFKRI</sequence>
<evidence type="ECO:0000313" key="2">
    <source>
        <dbReference type="Proteomes" id="UP000275408"/>
    </source>
</evidence>
<dbReference type="EMBL" id="RCHS01002213">
    <property type="protein sequence ID" value="RMX49010.1"/>
    <property type="molecule type" value="Genomic_DNA"/>
</dbReference>
<accession>A0A3M6U5S5</accession>
<name>A0A3M6U5S5_POCDA</name>
<proteinExistence type="predicted"/>
<protein>
    <submittedName>
        <fullName evidence="1">Uncharacterized protein</fullName>
    </submittedName>
</protein>
<evidence type="ECO:0000313" key="1">
    <source>
        <dbReference type="EMBL" id="RMX49010.1"/>
    </source>
</evidence>
<keyword evidence="2" id="KW-1185">Reference proteome</keyword>
<dbReference type="AlphaFoldDB" id="A0A3M6U5S5"/>
<reference evidence="1 2" key="1">
    <citation type="journal article" date="2018" name="Sci. Rep.">
        <title>Comparative analysis of the Pocillopora damicornis genome highlights role of immune system in coral evolution.</title>
        <authorList>
            <person name="Cunning R."/>
            <person name="Bay R.A."/>
            <person name="Gillette P."/>
            <person name="Baker A.C."/>
            <person name="Traylor-Knowles N."/>
        </authorList>
    </citation>
    <scope>NUCLEOTIDE SEQUENCE [LARGE SCALE GENOMIC DNA]</scope>
    <source>
        <strain evidence="1">RSMAS</strain>
        <tissue evidence="1">Whole animal</tissue>
    </source>
</reference>
<gene>
    <name evidence="1" type="ORF">pdam_00021601</name>
</gene>
<dbReference type="Gene3D" id="2.40.70.10">
    <property type="entry name" value="Acid Proteases"/>
    <property type="match status" value="1"/>
</dbReference>
<organism evidence="1 2">
    <name type="scientific">Pocillopora damicornis</name>
    <name type="common">Cauliflower coral</name>
    <name type="synonym">Millepora damicornis</name>
    <dbReference type="NCBI Taxonomy" id="46731"/>
    <lineage>
        <taxon>Eukaryota</taxon>
        <taxon>Metazoa</taxon>
        <taxon>Cnidaria</taxon>
        <taxon>Anthozoa</taxon>
        <taxon>Hexacorallia</taxon>
        <taxon>Scleractinia</taxon>
        <taxon>Astrocoeniina</taxon>
        <taxon>Pocilloporidae</taxon>
        <taxon>Pocillopora</taxon>
    </lineage>
</organism>